<evidence type="ECO:0000256" key="1">
    <source>
        <dbReference type="ARBA" id="ARBA00009986"/>
    </source>
</evidence>
<reference evidence="6 7" key="1">
    <citation type="submission" date="2018-11" db="EMBL/GenBank/DDBJ databases">
        <title>Sequencing the genomes of 1000 actinobacteria strains.</title>
        <authorList>
            <person name="Klenk H.-P."/>
        </authorList>
    </citation>
    <scope>NUCLEOTIDE SEQUENCE [LARGE SCALE GENOMIC DNA]</scope>
    <source>
        <strain evidence="6 7">DSM 44254</strain>
    </source>
</reference>
<feature type="active site" evidence="3">
    <location>
        <position position="250"/>
    </location>
</feature>
<dbReference type="PROSITE" id="PS00070">
    <property type="entry name" value="ALDEHYDE_DEHYDR_CYS"/>
    <property type="match status" value="1"/>
</dbReference>
<keyword evidence="7" id="KW-1185">Reference proteome</keyword>
<dbReference type="GO" id="GO:0016620">
    <property type="term" value="F:oxidoreductase activity, acting on the aldehyde or oxo group of donors, NAD or NADP as acceptor"/>
    <property type="evidence" value="ECO:0007669"/>
    <property type="project" value="InterPro"/>
</dbReference>
<dbReference type="Gene3D" id="3.40.605.10">
    <property type="entry name" value="Aldehyde Dehydrogenase, Chain A, domain 1"/>
    <property type="match status" value="1"/>
</dbReference>
<organism evidence="6 7">
    <name type="scientific">Actinocorallia herbida</name>
    <dbReference type="NCBI Taxonomy" id="58109"/>
    <lineage>
        <taxon>Bacteria</taxon>
        <taxon>Bacillati</taxon>
        <taxon>Actinomycetota</taxon>
        <taxon>Actinomycetes</taxon>
        <taxon>Streptosporangiales</taxon>
        <taxon>Thermomonosporaceae</taxon>
        <taxon>Actinocorallia</taxon>
    </lineage>
</organism>
<evidence type="ECO:0000313" key="6">
    <source>
        <dbReference type="EMBL" id="ROO89132.1"/>
    </source>
</evidence>
<dbReference type="InterPro" id="IPR016160">
    <property type="entry name" value="Ald_DH_CS_CYS"/>
</dbReference>
<dbReference type="NCBIfam" id="NF010000">
    <property type="entry name" value="PRK13473.1"/>
    <property type="match status" value="1"/>
</dbReference>
<dbReference type="OrthoDB" id="3802174at2"/>
<dbReference type="SUPFAM" id="SSF53720">
    <property type="entry name" value="ALDH-like"/>
    <property type="match status" value="1"/>
</dbReference>
<dbReference type="InterPro" id="IPR016162">
    <property type="entry name" value="Ald_DH_N"/>
</dbReference>
<evidence type="ECO:0000256" key="2">
    <source>
        <dbReference type="ARBA" id="ARBA00023002"/>
    </source>
</evidence>
<dbReference type="InterPro" id="IPR015590">
    <property type="entry name" value="Aldehyde_DH_dom"/>
</dbReference>
<dbReference type="PROSITE" id="PS00687">
    <property type="entry name" value="ALDEHYDE_DEHYDR_GLU"/>
    <property type="match status" value="1"/>
</dbReference>
<comment type="similarity">
    <text evidence="1 4">Belongs to the aldehyde dehydrogenase family.</text>
</comment>
<protein>
    <submittedName>
        <fullName evidence="6">Betaine-aldehyde dehydrogenase</fullName>
    </submittedName>
</protein>
<dbReference type="Gene3D" id="3.40.309.10">
    <property type="entry name" value="Aldehyde Dehydrogenase, Chain A, domain 2"/>
    <property type="match status" value="1"/>
</dbReference>
<dbReference type="InterPro" id="IPR016161">
    <property type="entry name" value="Ald_DH/histidinol_DH"/>
</dbReference>
<accession>A0A3N1D6H5</accession>
<sequence>MTTPTTLHAVIANAPALAADGRTLDLVNPATGEVSGRSALCGPAEVDAAARAAAAAFRTWRRSTPAERMTALLRIADELEARAEEFADAECRETGKPRRLVLTEEIPQSADALRFFAGAARVPEGRATGEYLPGLTSSIRREPLGVVAQITPWNYPLMMAVWKIGPAVAAGDTTVLKPAETTPTSTVLLGEVCARHLPAGVVNVVTGDRDTGRALVEHEVFAMVSITGSTRAGAEVARSAAGALKRTHLELGGNAPVLVFADADPVASAAAIADAAYYNAGQDCTAAARVLVHEDVHEAFTAALADRAKAARTGLAPEEDGDFGPLNSGSQLTRVLGLIERLPAHATVLAGGARVGERGYYLAATVVDGLRQDDEIVQEEIFAPVVTVQTFAAEAEAVELANGVPQGLAASVWTADHGRAVRLSADLDFGCVWLNTHGPLASEMPHGGFRQSGHGKDLSAYSLEDYTRVKHVMTAH</sequence>
<evidence type="ECO:0000256" key="4">
    <source>
        <dbReference type="RuleBase" id="RU003345"/>
    </source>
</evidence>
<gene>
    <name evidence="6" type="ORF">EDD29_6819</name>
</gene>
<dbReference type="PANTHER" id="PTHR11699">
    <property type="entry name" value="ALDEHYDE DEHYDROGENASE-RELATED"/>
    <property type="match status" value="1"/>
</dbReference>
<dbReference type="EMBL" id="RJKE01000001">
    <property type="protein sequence ID" value="ROO89132.1"/>
    <property type="molecule type" value="Genomic_DNA"/>
</dbReference>
<dbReference type="InterPro" id="IPR029510">
    <property type="entry name" value="Ald_DH_CS_GLU"/>
</dbReference>
<evidence type="ECO:0000313" key="7">
    <source>
        <dbReference type="Proteomes" id="UP000272400"/>
    </source>
</evidence>
<dbReference type="InterPro" id="IPR016163">
    <property type="entry name" value="Ald_DH_C"/>
</dbReference>
<evidence type="ECO:0000259" key="5">
    <source>
        <dbReference type="Pfam" id="PF00171"/>
    </source>
</evidence>
<dbReference type="AlphaFoldDB" id="A0A3N1D6H5"/>
<dbReference type="Proteomes" id="UP000272400">
    <property type="component" value="Unassembled WGS sequence"/>
</dbReference>
<comment type="caution">
    <text evidence="6">The sequence shown here is derived from an EMBL/GenBank/DDBJ whole genome shotgun (WGS) entry which is preliminary data.</text>
</comment>
<dbReference type="FunFam" id="3.40.605.10:FF:000007">
    <property type="entry name" value="NAD/NADP-dependent betaine aldehyde dehydrogenase"/>
    <property type="match status" value="1"/>
</dbReference>
<dbReference type="Pfam" id="PF00171">
    <property type="entry name" value="Aldedh"/>
    <property type="match status" value="1"/>
</dbReference>
<dbReference type="RefSeq" id="WP_123668279.1">
    <property type="nucleotide sequence ID" value="NZ_RJKE01000001.1"/>
</dbReference>
<proteinExistence type="inferred from homology"/>
<feature type="domain" description="Aldehyde dehydrogenase" evidence="5">
    <location>
        <begin position="20"/>
        <end position="472"/>
    </location>
</feature>
<keyword evidence="2 4" id="KW-0560">Oxidoreductase</keyword>
<name>A0A3N1D6H5_9ACTN</name>
<evidence type="ECO:0000256" key="3">
    <source>
        <dbReference type="PROSITE-ProRule" id="PRU10007"/>
    </source>
</evidence>